<proteinExistence type="predicted"/>
<name>A0A3S3V6N6_9SPHI</name>
<gene>
    <name evidence="1" type="ORF">EPL05_00065</name>
</gene>
<comment type="caution">
    <text evidence="1">The sequence shown here is derived from an EMBL/GenBank/DDBJ whole genome shotgun (WGS) entry which is preliminary data.</text>
</comment>
<sequence length="219" mass="24218">MSPLAKKLLMKPGQTWLVLNPPEDYLAALEPLPDGVTLAVELTGAVDGIQFFVKNSAELGASLDQMAPILKPETVLWCIYPKKNKGIDTDLEMMSGWEVAKKHGLRPVASAAINDIWTTLRFRPEVLVKHSESRNEAIKTNDYANYIDPEKKTVTLPADVAEALDSAPGTLAAFSKLAYSHRKEYVVWVLSAKQEQTRLNRVTKMAEMLAAGKKNPSEK</sequence>
<dbReference type="Proteomes" id="UP000286701">
    <property type="component" value="Unassembled WGS sequence"/>
</dbReference>
<dbReference type="EMBL" id="SBIW01000001">
    <property type="protein sequence ID" value="RWY56962.1"/>
    <property type="molecule type" value="Genomic_DNA"/>
</dbReference>
<keyword evidence="2" id="KW-1185">Reference proteome</keyword>
<organism evidence="1 2">
    <name type="scientific">Mucilaginibacter gilvus</name>
    <dbReference type="NCBI Taxonomy" id="2305909"/>
    <lineage>
        <taxon>Bacteria</taxon>
        <taxon>Pseudomonadati</taxon>
        <taxon>Bacteroidota</taxon>
        <taxon>Sphingobacteriia</taxon>
        <taxon>Sphingobacteriales</taxon>
        <taxon>Sphingobacteriaceae</taxon>
        <taxon>Mucilaginibacter</taxon>
    </lineage>
</organism>
<dbReference type="AlphaFoldDB" id="A0A3S3V6N6"/>
<reference evidence="1 2" key="1">
    <citation type="submission" date="2019-01" db="EMBL/GenBank/DDBJ databases">
        <title>Mucilaginibacter antarcticum sp. nov., isolated from antarctic soil.</title>
        <authorList>
            <person name="Yan Y.-Q."/>
            <person name="Du Z.-J."/>
        </authorList>
    </citation>
    <scope>NUCLEOTIDE SEQUENCE [LARGE SCALE GENOMIC DNA]</scope>
    <source>
        <strain evidence="1 2">F01003</strain>
    </source>
</reference>
<dbReference type="Pfam" id="PF13376">
    <property type="entry name" value="OmdA"/>
    <property type="match status" value="1"/>
</dbReference>
<dbReference type="RefSeq" id="WP_128531470.1">
    <property type="nucleotide sequence ID" value="NZ_SBIW01000001.1"/>
</dbReference>
<dbReference type="OrthoDB" id="9800461at2"/>
<evidence type="ECO:0008006" key="3">
    <source>
        <dbReference type="Google" id="ProtNLM"/>
    </source>
</evidence>
<evidence type="ECO:0000313" key="1">
    <source>
        <dbReference type="EMBL" id="RWY56962.1"/>
    </source>
</evidence>
<accession>A0A3S3V6N6</accession>
<evidence type="ECO:0000313" key="2">
    <source>
        <dbReference type="Proteomes" id="UP000286701"/>
    </source>
</evidence>
<protein>
    <recommendedName>
        <fullName evidence="3">Bacteriocin resistance YdeI/OmpD-like protein</fullName>
    </recommendedName>
</protein>